<protein>
    <submittedName>
        <fullName evidence="2">Uncharacterized protein</fullName>
    </submittedName>
</protein>
<proteinExistence type="predicted"/>
<organism evidence="2">
    <name type="scientific">marine sediment metagenome</name>
    <dbReference type="NCBI Taxonomy" id="412755"/>
    <lineage>
        <taxon>unclassified sequences</taxon>
        <taxon>metagenomes</taxon>
        <taxon>ecological metagenomes</taxon>
    </lineage>
</organism>
<dbReference type="EMBL" id="BART01037368">
    <property type="protein sequence ID" value="GAH07021.1"/>
    <property type="molecule type" value="Genomic_DNA"/>
</dbReference>
<gene>
    <name evidence="2" type="ORF">S01H4_62557</name>
</gene>
<reference evidence="2" key="1">
    <citation type="journal article" date="2014" name="Front. Microbiol.">
        <title>High frequency of phylogenetically diverse reductive dehalogenase-homologous genes in deep subseafloor sedimentary metagenomes.</title>
        <authorList>
            <person name="Kawai M."/>
            <person name="Futagami T."/>
            <person name="Toyoda A."/>
            <person name="Takaki Y."/>
            <person name="Nishi S."/>
            <person name="Hori S."/>
            <person name="Arai W."/>
            <person name="Tsubouchi T."/>
            <person name="Morono Y."/>
            <person name="Uchiyama I."/>
            <person name="Ito T."/>
            <person name="Fujiyama A."/>
            <person name="Inagaki F."/>
            <person name="Takami H."/>
        </authorList>
    </citation>
    <scope>NUCLEOTIDE SEQUENCE</scope>
    <source>
        <strain evidence="2">Expedition CK06-06</strain>
    </source>
</reference>
<sequence>MRFRASIVHPFYPNDVFIRKQEHIDGFILRQQLRGLKDVDIIVDTMTILSHPPLDLYKMEDERKKKKTTPGLFPATSPADRSDDQ</sequence>
<evidence type="ECO:0000256" key="1">
    <source>
        <dbReference type="SAM" id="MobiDB-lite"/>
    </source>
</evidence>
<name>X1CFF3_9ZZZZ</name>
<dbReference type="AlphaFoldDB" id="X1CFF3"/>
<comment type="caution">
    <text evidence="2">The sequence shown here is derived from an EMBL/GenBank/DDBJ whole genome shotgun (WGS) entry which is preliminary data.</text>
</comment>
<feature type="region of interest" description="Disordered" evidence="1">
    <location>
        <begin position="60"/>
        <end position="85"/>
    </location>
</feature>
<accession>X1CFF3</accession>
<evidence type="ECO:0000313" key="2">
    <source>
        <dbReference type="EMBL" id="GAH07021.1"/>
    </source>
</evidence>